<dbReference type="EMBL" id="BLPF01000003">
    <property type="protein sequence ID" value="GFJ83326.1"/>
    <property type="molecule type" value="Genomic_DNA"/>
</dbReference>
<dbReference type="Proteomes" id="UP000482800">
    <property type="component" value="Unassembled WGS sequence"/>
</dbReference>
<reference evidence="1 2" key="1">
    <citation type="submission" date="2020-03" db="EMBL/GenBank/DDBJ databases">
        <title>Whole genome shotgun sequence of Phytohabitans houttuyneae NBRC 108639.</title>
        <authorList>
            <person name="Komaki H."/>
            <person name="Tamura T."/>
        </authorList>
    </citation>
    <scope>NUCLEOTIDE SEQUENCE [LARGE SCALE GENOMIC DNA]</scope>
    <source>
        <strain evidence="1 2">NBRC 108639</strain>
    </source>
</reference>
<protein>
    <submittedName>
        <fullName evidence="1">Uncharacterized protein</fullName>
    </submittedName>
</protein>
<dbReference type="RefSeq" id="WP_173065650.1">
    <property type="nucleotide sequence ID" value="NZ_BAABGO010000020.1"/>
</dbReference>
<proteinExistence type="predicted"/>
<dbReference type="AlphaFoldDB" id="A0A6V8KN58"/>
<name>A0A6V8KN58_9ACTN</name>
<evidence type="ECO:0000313" key="1">
    <source>
        <dbReference type="EMBL" id="GFJ83326.1"/>
    </source>
</evidence>
<keyword evidence="2" id="KW-1185">Reference proteome</keyword>
<gene>
    <name evidence="1" type="ORF">Phou_075060</name>
</gene>
<comment type="caution">
    <text evidence="1">The sequence shown here is derived from an EMBL/GenBank/DDBJ whole genome shotgun (WGS) entry which is preliminary data.</text>
</comment>
<organism evidence="1 2">
    <name type="scientific">Phytohabitans houttuyneae</name>
    <dbReference type="NCBI Taxonomy" id="1076126"/>
    <lineage>
        <taxon>Bacteria</taxon>
        <taxon>Bacillati</taxon>
        <taxon>Actinomycetota</taxon>
        <taxon>Actinomycetes</taxon>
        <taxon>Micromonosporales</taxon>
        <taxon>Micromonosporaceae</taxon>
    </lineage>
</organism>
<sequence length="195" mass="20052">MASSGRARLAAIGAAVLLLLALAVAARPAGAGLPVPLPTPIVTGTVTWPDVWVQLPCATGAITGHQVGRDERGAPTLRIQGWIQPCAGAERSTGFAVVRYFPDSGLRSRRIEPYASMSAPTPFDFQVDAPGGDGLRGPVRALCVAYAFDGRAACVGLDPGDPLSVTAIPPSHPRVLVNVGVEGVYNTNPTCGTCV</sequence>
<evidence type="ECO:0000313" key="2">
    <source>
        <dbReference type="Proteomes" id="UP000482800"/>
    </source>
</evidence>
<reference evidence="1 2" key="2">
    <citation type="submission" date="2020-03" db="EMBL/GenBank/DDBJ databases">
        <authorList>
            <person name="Ichikawa N."/>
            <person name="Kimura A."/>
            <person name="Kitahashi Y."/>
            <person name="Uohara A."/>
        </authorList>
    </citation>
    <scope>NUCLEOTIDE SEQUENCE [LARGE SCALE GENOMIC DNA]</scope>
    <source>
        <strain evidence="1 2">NBRC 108639</strain>
    </source>
</reference>
<accession>A0A6V8KN58</accession>